<dbReference type="Pfam" id="PF13416">
    <property type="entry name" value="SBP_bac_8"/>
    <property type="match status" value="1"/>
</dbReference>
<evidence type="ECO:0000256" key="6">
    <source>
        <dbReference type="ARBA" id="ARBA00023139"/>
    </source>
</evidence>
<protein>
    <submittedName>
        <fullName evidence="8">Extracellular solute-binding protein</fullName>
    </submittedName>
</protein>
<dbReference type="InterPro" id="IPR050490">
    <property type="entry name" value="Bact_solute-bd_prot1"/>
</dbReference>
<dbReference type="PANTHER" id="PTHR43649:SF33">
    <property type="entry name" value="POLYGALACTURONAN_RHAMNOGALACTURONAN-BINDING PROTEIN YTCQ"/>
    <property type="match status" value="1"/>
</dbReference>
<dbReference type="RefSeq" id="WP_160626076.1">
    <property type="nucleotide sequence ID" value="NZ_CP047593.1"/>
</dbReference>
<evidence type="ECO:0000256" key="1">
    <source>
        <dbReference type="ARBA" id="ARBA00004418"/>
    </source>
</evidence>
<dbReference type="EMBL" id="CP047593">
    <property type="protein sequence ID" value="QHI68042.1"/>
    <property type="molecule type" value="Genomic_DNA"/>
</dbReference>
<dbReference type="KEGG" id="taer:GT409_00770"/>
<dbReference type="Proteomes" id="UP000464954">
    <property type="component" value="Chromosome"/>
</dbReference>
<evidence type="ECO:0000256" key="2">
    <source>
        <dbReference type="ARBA" id="ARBA00008520"/>
    </source>
</evidence>
<proteinExistence type="inferred from homology"/>
<comment type="subcellular location">
    <subcellularLocation>
        <location evidence="1">Periplasm</location>
    </subcellularLocation>
</comment>
<keyword evidence="7" id="KW-0449">Lipoprotein</keyword>
<evidence type="ECO:0000256" key="7">
    <source>
        <dbReference type="ARBA" id="ARBA00023288"/>
    </source>
</evidence>
<dbReference type="GO" id="GO:0042597">
    <property type="term" value="C:periplasmic space"/>
    <property type="evidence" value="ECO:0007669"/>
    <property type="project" value="UniProtKB-SubCell"/>
</dbReference>
<name>A0A6P1M1Q2_9BACT</name>
<accession>A0A6P1M1Q2</accession>
<evidence type="ECO:0000256" key="5">
    <source>
        <dbReference type="ARBA" id="ARBA00023136"/>
    </source>
</evidence>
<evidence type="ECO:0000313" key="8">
    <source>
        <dbReference type="EMBL" id="QHI68042.1"/>
    </source>
</evidence>
<evidence type="ECO:0000256" key="4">
    <source>
        <dbReference type="ARBA" id="ARBA00022729"/>
    </source>
</evidence>
<keyword evidence="6" id="KW-0564">Palmitate</keyword>
<evidence type="ECO:0000256" key="3">
    <source>
        <dbReference type="ARBA" id="ARBA00022475"/>
    </source>
</evidence>
<keyword evidence="4" id="KW-0732">Signal</keyword>
<keyword evidence="9" id="KW-1185">Reference proteome</keyword>
<dbReference type="AlphaFoldDB" id="A0A6P1M1Q2"/>
<keyword evidence="3" id="KW-1003">Cell membrane</keyword>
<dbReference type="PANTHER" id="PTHR43649">
    <property type="entry name" value="ARABINOSE-BINDING PROTEIN-RELATED"/>
    <property type="match status" value="1"/>
</dbReference>
<comment type="similarity">
    <text evidence="2">Belongs to the bacterial solute-binding protein 1 family.</text>
</comment>
<organism evidence="8 9">
    <name type="scientific">Tichowtungia aerotolerans</name>
    <dbReference type="NCBI Taxonomy" id="2697043"/>
    <lineage>
        <taxon>Bacteria</taxon>
        <taxon>Pseudomonadati</taxon>
        <taxon>Kiritimatiellota</taxon>
        <taxon>Tichowtungiia</taxon>
        <taxon>Tichowtungiales</taxon>
        <taxon>Tichowtungiaceae</taxon>
        <taxon>Tichowtungia</taxon>
    </lineage>
</organism>
<evidence type="ECO:0000313" key="9">
    <source>
        <dbReference type="Proteomes" id="UP000464954"/>
    </source>
</evidence>
<dbReference type="InterPro" id="IPR006059">
    <property type="entry name" value="SBP"/>
</dbReference>
<gene>
    <name evidence="8" type="ORF">GT409_00770</name>
</gene>
<sequence>MTFVKKYLGALILILALTLSTLQVIINQARYEAPDVKTIRICHFQLEAGFRQALQQLIDEYEEHYAKTRGEKLRIVQLPISQRGYEQFVNTSLIGQTAPDIIETDPLVRTTQDAAYVSRFFLPLGEYVSTPNPYTAGTALEQLPWKETFFDGLQSAFKKRLLDYYHIPFSIFTIRMYYNIDLYEELTGKTEPPASYQEFQDVCGQILEKGRHSPELLVPIAGSKYQAAVLGSRYERPFFVDLSQKIDTNLDGEVSEAEAWLGYQEGAYLLNDPVFIASWNCSVEISKNFQKGWISSQRDDATFLFLQQNAVMLASGSWDAASILKQAEGKFRVGIFDFPMPIDHPAYSRFVKGPLGEGNIQGGIPWAVTKQSAHPEICLDFLRFCTTPERNEAFNKQITWLPVVNGAQPKDILKPFTPRLAGFQTEFRYQNLSTALRMIEKGARWQLLSGQITPEEYAARLSQTLERSGEQGFLKNMEKDELTQRDTNRMLAAKLALASRSASAPPKKTEQQIQQLTEFRLDSCHQSAVSRHRYEIIKQGEAE</sequence>
<keyword evidence="5" id="KW-0472">Membrane</keyword>
<dbReference type="SUPFAM" id="SSF53850">
    <property type="entry name" value="Periplasmic binding protein-like II"/>
    <property type="match status" value="1"/>
</dbReference>
<reference evidence="8 9" key="1">
    <citation type="submission" date="2020-01" db="EMBL/GenBank/DDBJ databases">
        <title>Ponticoccus aerotolerans gen. nov., sp. nov., an anaerobic bacterium and proposal of Ponticoccusceae fam. nov., Ponticoccusles ord. nov. and Ponticoccuse classis nov. in the phylum Kiritimatiellaeota.</title>
        <authorList>
            <person name="Zhou L.Y."/>
            <person name="Du Z.J."/>
        </authorList>
    </citation>
    <scope>NUCLEOTIDE SEQUENCE [LARGE SCALE GENOMIC DNA]</scope>
    <source>
        <strain evidence="8 9">S-5007</strain>
    </source>
</reference>
<dbReference type="Gene3D" id="3.40.190.10">
    <property type="entry name" value="Periplasmic binding protein-like II"/>
    <property type="match status" value="1"/>
</dbReference>